<keyword evidence="3 4" id="KW-0012">Acyltransferase</keyword>
<dbReference type="Gene3D" id="3.30.559.70">
    <property type="entry name" value="Choline/Carnitine o-acyltransferase, domain 2"/>
    <property type="match status" value="1"/>
</dbReference>
<dbReference type="InterPro" id="IPR023213">
    <property type="entry name" value="CAT-like_dom_sf"/>
</dbReference>
<dbReference type="InterPro" id="IPR042231">
    <property type="entry name" value="Cho/carn_acyl_trans_2"/>
</dbReference>
<dbReference type="InterPro" id="IPR039551">
    <property type="entry name" value="Cho/carn_acyl_trans"/>
</dbReference>
<dbReference type="Gene3D" id="3.30.559.10">
    <property type="entry name" value="Chloramphenicol acetyltransferase-like domain"/>
    <property type="match status" value="1"/>
</dbReference>
<feature type="domain" description="Choline/carnitine acyltransferase" evidence="5">
    <location>
        <begin position="21"/>
        <end position="581"/>
    </location>
</feature>
<organism evidence="6 7">
    <name type="scientific">Polyrhizophydium stewartii</name>
    <dbReference type="NCBI Taxonomy" id="2732419"/>
    <lineage>
        <taxon>Eukaryota</taxon>
        <taxon>Fungi</taxon>
        <taxon>Fungi incertae sedis</taxon>
        <taxon>Chytridiomycota</taxon>
        <taxon>Chytridiomycota incertae sedis</taxon>
        <taxon>Chytridiomycetes</taxon>
        <taxon>Rhizophydiales</taxon>
        <taxon>Rhizophydiales incertae sedis</taxon>
        <taxon>Polyrhizophydium</taxon>
    </lineage>
</organism>
<keyword evidence="2 4" id="KW-0808">Transferase</keyword>
<comment type="caution">
    <text evidence="6">The sequence shown here is derived from an EMBL/GenBank/DDBJ whole genome shotgun (WGS) entry which is preliminary data.</text>
</comment>
<gene>
    <name evidence="6" type="primary">CAT2</name>
    <name evidence="6" type="ORF">HK105_200051</name>
</gene>
<evidence type="ECO:0000313" key="7">
    <source>
        <dbReference type="Proteomes" id="UP001527925"/>
    </source>
</evidence>
<evidence type="ECO:0000256" key="3">
    <source>
        <dbReference type="ARBA" id="ARBA00023315"/>
    </source>
</evidence>
<evidence type="ECO:0000256" key="2">
    <source>
        <dbReference type="ARBA" id="ARBA00022679"/>
    </source>
</evidence>
<reference evidence="6 7" key="1">
    <citation type="submission" date="2023-09" db="EMBL/GenBank/DDBJ databases">
        <title>Pangenome analysis of Batrachochytrium dendrobatidis and related Chytrids.</title>
        <authorList>
            <person name="Yacoub M.N."/>
            <person name="Stajich J.E."/>
            <person name="James T.Y."/>
        </authorList>
    </citation>
    <scope>NUCLEOTIDE SEQUENCE [LARGE SCALE GENOMIC DNA]</scope>
    <source>
        <strain evidence="6 7">JEL0888</strain>
    </source>
</reference>
<sequence length="598" mass="67282">MSAQAAAPRPLYAHQDRLPKLPIPSLDETAARYLRSVRPLLSDADYERTVRAVDEFKRPGGAGEVLQQRLIARDQATEKSWLIDWWNDYAYMAYRDPVVINVNYFFVFRDDKMRKDPAARAASIVTGVLAFRKQLVNEELTPDMARNTPLCSEQYRYMFNSTRIPEIPSDVTRTSDPAKNNHIVVLRNNKFFILETTHADGTQLSAAELQVQIQKIYEAAGSTKDLPLGVLTTEHRDVWTNVRKDLLASSPVNRASFDAIETAAFALCLDDAKPVTREEASRACWHGDGRNRFFDKSLQFIVFDNAKAGFNGEHSMMDATPTSRCCDFVCEGLDKGTIDLGSSVISRQLPQPKKLEFVFSPAQAKAMEDAAAKFDDVVAKHDLRVVVFEGYGKNLVKKMQISPDAYAQMAIQLAYYKMYGVCRATYESAQTKKYRYGRTETCRSVSVESVAWVKAMEDPTVPIKAKGELGRKAIASQTSYMAAAVDGRGVDRHLLGLRLLIKPDEPKPSIFADPAYALSSHWNLSTSQITSEYYDGYGWGEVVPDGYGVAYQVKDNAFHFNLVSLFLKNDHFQTYFHEALHEMRTVFEATIPAPKTKL</sequence>
<dbReference type="InterPro" id="IPR000542">
    <property type="entry name" value="Carn_acyl_trans"/>
</dbReference>
<protein>
    <submittedName>
        <fullName evidence="6">Carnitine O-acetyltransferase mitochondrial</fullName>
        <ecNumber evidence="6">2.3.1.7</ecNumber>
    </submittedName>
</protein>
<name>A0ABR4NKC9_9FUNG</name>
<dbReference type="Proteomes" id="UP001527925">
    <property type="component" value="Unassembled WGS sequence"/>
</dbReference>
<keyword evidence="7" id="KW-1185">Reference proteome</keyword>
<dbReference type="GO" id="GO:0004092">
    <property type="term" value="F:carnitine O-acetyltransferase activity"/>
    <property type="evidence" value="ECO:0007669"/>
    <property type="project" value="UniProtKB-EC"/>
</dbReference>
<dbReference type="EC" id="2.3.1.7" evidence="6"/>
<dbReference type="PANTHER" id="PTHR22589">
    <property type="entry name" value="CARNITINE O-ACYLTRANSFERASE"/>
    <property type="match status" value="1"/>
</dbReference>
<dbReference type="EMBL" id="JADGIZ020000001">
    <property type="protein sequence ID" value="KAL2919985.1"/>
    <property type="molecule type" value="Genomic_DNA"/>
</dbReference>
<dbReference type="PANTHER" id="PTHR22589:SF103">
    <property type="entry name" value="CARNITINE O-ACETYL-TRANSFERASE, ISOFORM A-RELATED"/>
    <property type="match status" value="1"/>
</dbReference>
<evidence type="ECO:0000313" key="6">
    <source>
        <dbReference type="EMBL" id="KAL2919985.1"/>
    </source>
</evidence>
<evidence type="ECO:0000256" key="4">
    <source>
        <dbReference type="RuleBase" id="RU003801"/>
    </source>
</evidence>
<evidence type="ECO:0000256" key="1">
    <source>
        <dbReference type="ARBA" id="ARBA00005232"/>
    </source>
</evidence>
<dbReference type="SUPFAM" id="SSF52777">
    <property type="entry name" value="CoA-dependent acyltransferases"/>
    <property type="match status" value="2"/>
</dbReference>
<evidence type="ECO:0000259" key="5">
    <source>
        <dbReference type="Pfam" id="PF00755"/>
    </source>
</evidence>
<dbReference type="PROSITE" id="PS00439">
    <property type="entry name" value="ACYLTRANSF_C_1"/>
    <property type="match status" value="1"/>
</dbReference>
<comment type="similarity">
    <text evidence="1 4">Belongs to the carnitine/choline acetyltransferase family.</text>
</comment>
<dbReference type="PROSITE" id="PS00440">
    <property type="entry name" value="ACYLTRANSF_C_2"/>
    <property type="match status" value="1"/>
</dbReference>
<accession>A0ABR4NKC9</accession>
<proteinExistence type="inferred from homology"/>
<dbReference type="Pfam" id="PF00755">
    <property type="entry name" value="Carn_acyltransf"/>
    <property type="match status" value="1"/>
</dbReference>